<comment type="caution">
    <text evidence="9">The sequence shown here is derived from an EMBL/GenBank/DDBJ whole genome shotgun (WGS) entry which is preliminary data.</text>
</comment>
<evidence type="ECO:0000313" key="9">
    <source>
        <dbReference type="EMBL" id="GIP15604.1"/>
    </source>
</evidence>
<dbReference type="InterPro" id="IPR051311">
    <property type="entry name" value="DedA_domain"/>
</dbReference>
<dbReference type="PANTHER" id="PTHR42709">
    <property type="entry name" value="ALKALINE PHOSPHATASE LIKE PROTEIN"/>
    <property type="match status" value="1"/>
</dbReference>
<keyword evidence="10" id="KW-1185">Reference proteome</keyword>
<feature type="transmembrane region" description="Helical" evidence="7">
    <location>
        <begin position="50"/>
        <end position="71"/>
    </location>
</feature>
<dbReference type="InterPro" id="IPR032816">
    <property type="entry name" value="VTT_dom"/>
</dbReference>
<protein>
    <submittedName>
        <fullName evidence="9">Alkaline phosphatase-like protein</fullName>
    </submittedName>
</protein>
<dbReference type="AlphaFoldDB" id="A0A919YNY9"/>
<reference evidence="9" key="1">
    <citation type="submission" date="2021-03" db="EMBL/GenBank/DDBJ databases">
        <title>Antimicrobial resistance genes in bacteria isolated from Japanese honey, and their potential for conferring macrolide and lincosamide resistance in the American foulbrood pathogen Paenibacillus larvae.</title>
        <authorList>
            <person name="Okamoto M."/>
            <person name="Kumagai M."/>
            <person name="Kanamori H."/>
            <person name="Takamatsu D."/>
        </authorList>
    </citation>
    <scope>NUCLEOTIDE SEQUENCE</scope>
    <source>
        <strain evidence="9">J40TS1</strain>
    </source>
</reference>
<feature type="domain" description="VTT" evidence="8">
    <location>
        <begin position="30"/>
        <end position="160"/>
    </location>
</feature>
<dbReference type="Proteomes" id="UP000683139">
    <property type="component" value="Unassembled WGS sequence"/>
</dbReference>
<dbReference type="RefSeq" id="WP_213513900.1">
    <property type="nucleotide sequence ID" value="NZ_BOSE01000002.1"/>
</dbReference>
<keyword evidence="6 7" id="KW-0472">Membrane</keyword>
<evidence type="ECO:0000256" key="2">
    <source>
        <dbReference type="ARBA" id="ARBA00010792"/>
    </source>
</evidence>
<accession>A0A919YNY9</accession>
<evidence type="ECO:0000313" key="10">
    <source>
        <dbReference type="Proteomes" id="UP000683139"/>
    </source>
</evidence>
<organism evidence="9 10">
    <name type="scientific">Paenibacillus montaniterrae</name>
    <dbReference type="NCBI Taxonomy" id="429341"/>
    <lineage>
        <taxon>Bacteria</taxon>
        <taxon>Bacillati</taxon>
        <taxon>Bacillota</taxon>
        <taxon>Bacilli</taxon>
        <taxon>Bacillales</taxon>
        <taxon>Paenibacillaceae</taxon>
        <taxon>Paenibacillus</taxon>
    </lineage>
</organism>
<name>A0A919YNY9_9BACL</name>
<comment type="subcellular location">
    <subcellularLocation>
        <location evidence="1">Cell membrane</location>
        <topology evidence="1">Multi-pass membrane protein</topology>
    </subcellularLocation>
</comment>
<feature type="transmembrane region" description="Helical" evidence="7">
    <location>
        <begin position="12"/>
        <end position="30"/>
    </location>
</feature>
<keyword evidence="4 7" id="KW-0812">Transmembrane</keyword>
<evidence type="ECO:0000256" key="3">
    <source>
        <dbReference type="ARBA" id="ARBA00022475"/>
    </source>
</evidence>
<proteinExistence type="inferred from homology"/>
<evidence type="ECO:0000256" key="6">
    <source>
        <dbReference type="ARBA" id="ARBA00023136"/>
    </source>
</evidence>
<evidence type="ECO:0000256" key="1">
    <source>
        <dbReference type="ARBA" id="ARBA00004651"/>
    </source>
</evidence>
<evidence type="ECO:0000256" key="5">
    <source>
        <dbReference type="ARBA" id="ARBA00022989"/>
    </source>
</evidence>
<keyword evidence="5 7" id="KW-1133">Transmembrane helix</keyword>
<sequence length="205" mass="22642">MEHWITEIMDTYGYLGIFLLIALENLFPPIPSEVILTFGGFMTTTSNMTIIGVILAATAGSVVGAICLYGVGRMLSVSRLETIITSYGKILRLKPEDIRKAHAWFDKYGARAVFFGRLVPLIRSLISIPAGSTRMSFLPFLMLTTLGSLIWNIALVYIGAAVGASWESIVSYMDIYSNVVYILLALSLVVFGFVFVRKRILKKNG</sequence>
<evidence type="ECO:0000259" key="8">
    <source>
        <dbReference type="Pfam" id="PF09335"/>
    </source>
</evidence>
<gene>
    <name evidence="9" type="primary">apl_1</name>
    <name evidence="9" type="ORF">J40TS1_12460</name>
</gene>
<feature type="transmembrane region" description="Helical" evidence="7">
    <location>
        <begin position="137"/>
        <end position="163"/>
    </location>
</feature>
<keyword evidence="3" id="KW-1003">Cell membrane</keyword>
<dbReference type="PANTHER" id="PTHR42709:SF6">
    <property type="entry name" value="UNDECAPRENYL PHOSPHATE TRANSPORTER A"/>
    <property type="match status" value="1"/>
</dbReference>
<comment type="similarity">
    <text evidence="2">Belongs to the DedA family.</text>
</comment>
<dbReference type="EMBL" id="BOSE01000002">
    <property type="protein sequence ID" value="GIP15604.1"/>
    <property type="molecule type" value="Genomic_DNA"/>
</dbReference>
<evidence type="ECO:0000256" key="4">
    <source>
        <dbReference type="ARBA" id="ARBA00022692"/>
    </source>
</evidence>
<feature type="transmembrane region" description="Helical" evidence="7">
    <location>
        <begin position="175"/>
        <end position="196"/>
    </location>
</feature>
<dbReference type="GO" id="GO:0005886">
    <property type="term" value="C:plasma membrane"/>
    <property type="evidence" value="ECO:0007669"/>
    <property type="project" value="UniProtKB-SubCell"/>
</dbReference>
<evidence type="ECO:0000256" key="7">
    <source>
        <dbReference type="SAM" id="Phobius"/>
    </source>
</evidence>
<dbReference type="Pfam" id="PF09335">
    <property type="entry name" value="VTT_dom"/>
    <property type="match status" value="1"/>
</dbReference>